<comment type="caution">
    <text evidence="1">The sequence shown here is derived from an EMBL/GenBank/DDBJ whole genome shotgun (WGS) entry which is preliminary data.</text>
</comment>
<dbReference type="SUPFAM" id="SSF88713">
    <property type="entry name" value="Glycoside hydrolase/deacetylase"/>
    <property type="match status" value="1"/>
</dbReference>
<protein>
    <submittedName>
        <fullName evidence="1">Divergent polysaccharide deacetylase family protein</fullName>
    </submittedName>
</protein>
<evidence type="ECO:0000313" key="1">
    <source>
        <dbReference type="EMBL" id="MFD1383339.1"/>
    </source>
</evidence>
<dbReference type="InterPro" id="IPR011330">
    <property type="entry name" value="Glyco_hydro/deAcase_b/a-brl"/>
</dbReference>
<reference evidence="2" key="1">
    <citation type="journal article" date="2019" name="Int. J. Syst. Evol. Microbiol.">
        <title>The Global Catalogue of Microorganisms (GCM) 10K type strain sequencing project: providing services to taxonomists for standard genome sequencing and annotation.</title>
        <authorList>
            <consortium name="The Broad Institute Genomics Platform"/>
            <consortium name="The Broad Institute Genome Sequencing Center for Infectious Disease"/>
            <person name="Wu L."/>
            <person name="Ma J."/>
        </authorList>
    </citation>
    <scope>NUCLEOTIDE SEQUENCE [LARGE SCALE GENOMIC DNA]</scope>
    <source>
        <strain evidence="2">JCM 30774</strain>
    </source>
</reference>
<evidence type="ECO:0000313" key="2">
    <source>
        <dbReference type="Proteomes" id="UP001597059"/>
    </source>
</evidence>
<sequence length="319" mass="35488">MKLSETLGVVKKTLLVFALLWGSFGWALVGDSDVVKGQEASVLFPVLDRSKPAHDHLFPILMPVEKSKPEWPPLFKQPDSPMLDDSKSDMALGNISAMDFLPAPPKISVIIDDVGYNRRGMEESLALPLPVVLAILPMTPYANQAAEAAKKQQRVTILHAPMENQRELKLGPGGLYVNMDEAAFKKVLNEDLDSVPWVQGVNNHMGSLLTTHRASMEWVMDVMAKRSLFFVDSLTDAKSVAHVVASERQIRTVTRDVFLDNVKTQSAINKQFEILIKKAHKYGAAVAIGHPYPETMHYLHERLAQPLSVQLVSIKEQLH</sequence>
<dbReference type="PANTHER" id="PTHR30105">
    <property type="entry name" value="UNCHARACTERIZED YIBQ-RELATED"/>
    <property type="match status" value="1"/>
</dbReference>
<dbReference type="InterPro" id="IPR006837">
    <property type="entry name" value="Divergent_DAC"/>
</dbReference>
<dbReference type="Gene3D" id="3.20.20.370">
    <property type="entry name" value="Glycoside hydrolase/deacetylase"/>
    <property type="match status" value="1"/>
</dbReference>
<keyword evidence="2" id="KW-1185">Reference proteome</keyword>
<gene>
    <name evidence="1" type="ORF">ACFQ45_08170</name>
</gene>
<dbReference type="Pfam" id="PF04748">
    <property type="entry name" value="Polysacc_deac_2"/>
    <property type="match status" value="1"/>
</dbReference>
<accession>A0ABW4B0J1</accession>
<proteinExistence type="predicted"/>
<dbReference type="CDD" id="cd10936">
    <property type="entry name" value="CE4_DAC2"/>
    <property type="match status" value="1"/>
</dbReference>
<dbReference type="PANTHER" id="PTHR30105:SF2">
    <property type="entry name" value="DIVERGENT POLYSACCHARIDE DEACETYLASE SUPERFAMILY"/>
    <property type="match status" value="1"/>
</dbReference>
<organism evidence="1 2">
    <name type="scientific">Rhodanobacter aciditrophus</name>
    <dbReference type="NCBI Taxonomy" id="1623218"/>
    <lineage>
        <taxon>Bacteria</taxon>
        <taxon>Pseudomonadati</taxon>
        <taxon>Pseudomonadota</taxon>
        <taxon>Gammaproteobacteria</taxon>
        <taxon>Lysobacterales</taxon>
        <taxon>Rhodanobacteraceae</taxon>
        <taxon>Rhodanobacter</taxon>
    </lineage>
</organism>
<dbReference type="EMBL" id="JBHTMN010000009">
    <property type="protein sequence ID" value="MFD1383339.1"/>
    <property type="molecule type" value="Genomic_DNA"/>
</dbReference>
<dbReference type="Proteomes" id="UP001597059">
    <property type="component" value="Unassembled WGS sequence"/>
</dbReference>
<name>A0ABW4B0J1_9GAMM</name>
<dbReference type="RefSeq" id="WP_377366525.1">
    <property type="nucleotide sequence ID" value="NZ_JBHTMN010000009.1"/>
</dbReference>